<name>A0ABW1IFJ3_9PSEU</name>
<dbReference type="PROSITE" id="PS00059">
    <property type="entry name" value="ADH_ZINC"/>
    <property type="match status" value="1"/>
</dbReference>
<keyword evidence="5" id="KW-0520">NAD</keyword>
<dbReference type="PANTHER" id="PTHR43880:SF12">
    <property type="entry name" value="ALCOHOL DEHYDROGENASE CLASS-3"/>
    <property type="match status" value="1"/>
</dbReference>
<dbReference type="InterPro" id="IPR036291">
    <property type="entry name" value="NAD(P)-bd_dom_sf"/>
</dbReference>
<dbReference type="NCBIfam" id="TIGR03989">
    <property type="entry name" value="Rxyl_3153"/>
    <property type="match status" value="1"/>
</dbReference>
<dbReference type="SUPFAM" id="SSF51735">
    <property type="entry name" value="NAD(P)-binding Rossmann-fold domains"/>
    <property type="match status" value="1"/>
</dbReference>
<dbReference type="RefSeq" id="WP_379570352.1">
    <property type="nucleotide sequence ID" value="NZ_JBHSQK010000087.1"/>
</dbReference>
<gene>
    <name evidence="8" type="ORF">ACFQH9_27070</name>
</gene>
<evidence type="ECO:0000256" key="1">
    <source>
        <dbReference type="ARBA" id="ARBA00008072"/>
    </source>
</evidence>
<dbReference type="EMBL" id="JBHSQK010000087">
    <property type="protein sequence ID" value="MFC5951930.1"/>
    <property type="molecule type" value="Genomic_DNA"/>
</dbReference>
<dbReference type="Pfam" id="PF00107">
    <property type="entry name" value="ADH_zinc_N"/>
    <property type="match status" value="1"/>
</dbReference>
<dbReference type="InterPro" id="IPR013154">
    <property type="entry name" value="ADH-like_N"/>
</dbReference>
<comment type="caution">
    <text evidence="8">The sequence shown here is derived from an EMBL/GenBank/DDBJ whole genome shotgun (WGS) entry which is preliminary data.</text>
</comment>
<evidence type="ECO:0000313" key="9">
    <source>
        <dbReference type="Proteomes" id="UP001596119"/>
    </source>
</evidence>
<evidence type="ECO:0000256" key="5">
    <source>
        <dbReference type="ARBA" id="ARBA00023027"/>
    </source>
</evidence>
<dbReference type="InterPro" id="IPR013149">
    <property type="entry name" value="ADH-like_C"/>
</dbReference>
<evidence type="ECO:0000256" key="2">
    <source>
        <dbReference type="ARBA" id="ARBA00022723"/>
    </source>
</evidence>
<dbReference type="Pfam" id="PF08240">
    <property type="entry name" value="ADH_N"/>
    <property type="match status" value="1"/>
</dbReference>
<keyword evidence="4 8" id="KW-0560">Oxidoreductase</keyword>
<dbReference type="EC" id="1.1.99.36" evidence="8"/>
<dbReference type="InterPro" id="IPR020843">
    <property type="entry name" value="ER"/>
</dbReference>
<evidence type="ECO:0000256" key="4">
    <source>
        <dbReference type="ARBA" id="ARBA00023002"/>
    </source>
</evidence>
<keyword evidence="9" id="KW-1185">Reference proteome</keyword>
<dbReference type="Gene3D" id="3.90.180.10">
    <property type="entry name" value="Medium-chain alcohol dehydrogenases, catalytic domain"/>
    <property type="match status" value="1"/>
</dbReference>
<dbReference type="InterPro" id="IPR023921">
    <property type="entry name" value="ADH_Zn_actinomycetes"/>
</dbReference>
<keyword evidence="3 6" id="KW-0862">Zinc</keyword>
<evidence type="ECO:0000256" key="3">
    <source>
        <dbReference type="ARBA" id="ARBA00022833"/>
    </source>
</evidence>
<dbReference type="GO" id="GO:0016491">
    <property type="term" value="F:oxidoreductase activity"/>
    <property type="evidence" value="ECO:0007669"/>
    <property type="project" value="UniProtKB-KW"/>
</dbReference>
<protein>
    <submittedName>
        <fullName evidence="8">NDMA-dependent alcohol dehydrogenase</fullName>
        <ecNumber evidence="8">1.1.99.36</ecNumber>
    </submittedName>
</protein>
<reference evidence="9" key="1">
    <citation type="journal article" date="2019" name="Int. J. Syst. Evol. Microbiol.">
        <title>The Global Catalogue of Microorganisms (GCM) 10K type strain sequencing project: providing services to taxonomists for standard genome sequencing and annotation.</title>
        <authorList>
            <consortium name="The Broad Institute Genomics Platform"/>
            <consortium name="The Broad Institute Genome Sequencing Center for Infectious Disease"/>
            <person name="Wu L."/>
            <person name="Ma J."/>
        </authorList>
    </citation>
    <scope>NUCLEOTIDE SEQUENCE [LARGE SCALE GENOMIC DNA]</scope>
    <source>
        <strain evidence="9">CGMCC 4.7397</strain>
    </source>
</reference>
<dbReference type="CDD" id="cd08279">
    <property type="entry name" value="Zn_ADH_class_III"/>
    <property type="match status" value="1"/>
</dbReference>
<sequence length="378" mass="40131">MKTKGALLWEPGTNSGWSVEEIEIDPPQRREVMVKLAASGVCHSDHHLDDGVIPLPWAPVLGGHEGAGVVTEVGPEVHDLEVGDHVVLSFLPSCGKCRMCVSGRSNMCELGAGVLAGYAPDGTHRVHARDADGNGKGVGCMSFLGTFAPYVCAPVDAVVKIDEDIPLDKAALIGCGVPTGWGSSVYAADMQLGDTVVVVGIGGVGINAVQGARHKGARNIIAIDPVPFKQEQAQEFGATHAVSNYEEAAKLVEQLTNGQGADRVVVTVGVAYGNLLNPAQEMTRRGGVIVLTSAAPILQRDVEFDLFTFAMSGKRLQGSLYGTTQSRNDIPLLTDLYRTGQLKLDELITRTYALEDINQAFADMQKGLNLRGVIVYED</sequence>
<feature type="domain" description="Enoyl reductase (ER)" evidence="7">
    <location>
        <begin position="12"/>
        <end position="374"/>
    </location>
</feature>
<dbReference type="Proteomes" id="UP001596119">
    <property type="component" value="Unassembled WGS sequence"/>
</dbReference>
<dbReference type="SMART" id="SM00829">
    <property type="entry name" value="PKS_ER"/>
    <property type="match status" value="1"/>
</dbReference>
<comment type="cofactor">
    <cofactor evidence="6">
        <name>Zn(2+)</name>
        <dbReference type="ChEBI" id="CHEBI:29105"/>
    </cofactor>
</comment>
<dbReference type="InterPro" id="IPR011032">
    <property type="entry name" value="GroES-like_sf"/>
</dbReference>
<keyword evidence="2 6" id="KW-0479">Metal-binding</keyword>
<dbReference type="InterPro" id="IPR002328">
    <property type="entry name" value="ADH_Zn_CS"/>
</dbReference>
<evidence type="ECO:0000259" key="7">
    <source>
        <dbReference type="SMART" id="SM00829"/>
    </source>
</evidence>
<dbReference type="PANTHER" id="PTHR43880">
    <property type="entry name" value="ALCOHOL DEHYDROGENASE"/>
    <property type="match status" value="1"/>
</dbReference>
<organism evidence="8 9">
    <name type="scientific">Pseudonocardia lutea</name>
    <dbReference type="NCBI Taxonomy" id="2172015"/>
    <lineage>
        <taxon>Bacteria</taxon>
        <taxon>Bacillati</taxon>
        <taxon>Actinomycetota</taxon>
        <taxon>Actinomycetes</taxon>
        <taxon>Pseudonocardiales</taxon>
        <taxon>Pseudonocardiaceae</taxon>
        <taxon>Pseudonocardia</taxon>
    </lineage>
</organism>
<evidence type="ECO:0000313" key="8">
    <source>
        <dbReference type="EMBL" id="MFC5951930.1"/>
    </source>
</evidence>
<proteinExistence type="inferred from homology"/>
<dbReference type="SUPFAM" id="SSF50129">
    <property type="entry name" value="GroES-like"/>
    <property type="match status" value="2"/>
</dbReference>
<accession>A0ABW1IFJ3</accession>
<comment type="similarity">
    <text evidence="1 6">Belongs to the zinc-containing alcohol dehydrogenase family.</text>
</comment>
<dbReference type="Gene3D" id="3.40.50.720">
    <property type="entry name" value="NAD(P)-binding Rossmann-like Domain"/>
    <property type="match status" value="1"/>
</dbReference>
<evidence type="ECO:0000256" key="6">
    <source>
        <dbReference type="RuleBase" id="RU361277"/>
    </source>
</evidence>